<dbReference type="PANTHER" id="PTHR30185">
    <property type="entry name" value="CRYPTIC BETA-GLUCOSIDE BGL OPERON ANTITERMINATOR"/>
    <property type="match status" value="1"/>
</dbReference>
<dbReference type="SMART" id="SM01061">
    <property type="entry name" value="CAT_RBD"/>
    <property type="match status" value="1"/>
</dbReference>
<dbReference type="EMBL" id="JANJZL010000001">
    <property type="protein sequence ID" value="MCR2042927.1"/>
    <property type="molecule type" value="Genomic_DNA"/>
</dbReference>
<dbReference type="AlphaFoldDB" id="A0A9X2MGU4"/>
<evidence type="ECO:0000313" key="4">
    <source>
        <dbReference type="Proteomes" id="UP001142078"/>
    </source>
</evidence>
<dbReference type="Gene3D" id="1.10.1790.10">
    <property type="entry name" value="PRD domain"/>
    <property type="match status" value="2"/>
</dbReference>
<feature type="domain" description="PRD" evidence="2">
    <location>
        <begin position="180"/>
        <end position="286"/>
    </location>
</feature>
<protein>
    <submittedName>
        <fullName evidence="3">PRD domain-containing protein</fullName>
    </submittedName>
</protein>
<dbReference type="RefSeq" id="WP_042681421.1">
    <property type="nucleotide sequence ID" value="NZ_CABKTM010000043.1"/>
</dbReference>
<dbReference type="Gene3D" id="2.30.24.10">
    <property type="entry name" value="CAT RNA-binding domain"/>
    <property type="match status" value="1"/>
</dbReference>
<feature type="domain" description="PRD" evidence="2">
    <location>
        <begin position="75"/>
        <end position="179"/>
    </location>
</feature>
<keyword evidence="1" id="KW-0677">Repeat</keyword>
<organism evidence="3 4">
    <name type="scientific">Anaerosalibacter massiliensis</name>
    <dbReference type="NCBI Taxonomy" id="1347392"/>
    <lineage>
        <taxon>Bacteria</taxon>
        <taxon>Bacillati</taxon>
        <taxon>Bacillota</taxon>
        <taxon>Tissierellia</taxon>
        <taxon>Tissierellales</taxon>
        <taxon>Sporanaerobacteraceae</taxon>
        <taxon>Anaerosalibacter</taxon>
    </lineage>
</organism>
<dbReference type="InterPro" id="IPR011608">
    <property type="entry name" value="PRD"/>
</dbReference>
<proteinExistence type="predicted"/>
<comment type="caution">
    <text evidence="3">The sequence shown here is derived from an EMBL/GenBank/DDBJ whole genome shotgun (WGS) entry which is preliminary data.</text>
</comment>
<sequence length="290" mass="33297">MSSKKYLVNKVFNNNVLLAVDKENGKELVLVGKGIGFGKTKKEGKLVEIKDEQVEKSFVAFDDNTKEEYYQLMGLINEKVIGVSEEIIAMSEDKFGRLNSHIHIALTDHIGFALDRIKTGMEINNPFIYEIKALYPKEFELGQKAAEIIKARLGVEISESEMGFIALHIHSARENKKVTETIKDTKFLKKLINIIEEDLDIHLNNNDLMYSRLVNHLRMTIIRLEEKKNIENPLLNAIREQFYESYKTATKVGKYIESEKNIHVTDEELGFMALHIERIKETANNPALRS</sequence>
<name>A0A9X2MGU4_9FIRM</name>
<reference evidence="3" key="1">
    <citation type="submission" date="2022-07" db="EMBL/GenBank/DDBJ databases">
        <title>Enhanced cultured diversity of the mouse gut microbiota enables custom-made synthetic communities.</title>
        <authorList>
            <person name="Afrizal A."/>
        </authorList>
    </citation>
    <scope>NUCLEOTIDE SEQUENCE</scope>
    <source>
        <strain evidence="3">DSM 29482</strain>
    </source>
</reference>
<keyword evidence="4" id="KW-1185">Reference proteome</keyword>
<dbReference type="InterPro" id="IPR050661">
    <property type="entry name" value="BglG_antiterminators"/>
</dbReference>
<dbReference type="Pfam" id="PF03123">
    <property type="entry name" value="CAT_RBD"/>
    <property type="match status" value="1"/>
</dbReference>
<dbReference type="Pfam" id="PF00874">
    <property type="entry name" value="PRD"/>
    <property type="match status" value="2"/>
</dbReference>
<dbReference type="InterPro" id="IPR004341">
    <property type="entry name" value="CAT_RNA-bd_dom"/>
</dbReference>
<evidence type="ECO:0000313" key="3">
    <source>
        <dbReference type="EMBL" id="MCR2042927.1"/>
    </source>
</evidence>
<dbReference type="SUPFAM" id="SSF50151">
    <property type="entry name" value="SacY-like RNA-binding domain"/>
    <property type="match status" value="1"/>
</dbReference>
<accession>A0A9X2MGU4</accession>
<dbReference type="GO" id="GO:0003723">
    <property type="term" value="F:RNA binding"/>
    <property type="evidence" value="ECO:0007669"/>
    <property type="project" value="InterPro"/>
</dbReference>
<dbReference type="SUPFAM" id="SSF63520">
    <property type="entry name" value="PTS-regulatory domain, PRD"/>
    <property type="match status" value="2"/>
</dbReference>
<dbReference type="PANTHER" id="PTHR30185:SF15">
    <property type="entry name" value="CRYPTIC BETA-GLUCOSIDE BGL OPERON ANTITERMINATOR"/>
    <property type="match status" value="1"/>
</dbReference>
<gene>
    <name evidence="3" type="ORF">NSA23_02230</name>
</gene>
<dbReference type="Proteomes" id="UP001142078">
    <property type="component" value="Unassembled WGS sequence"/>
</dbReference>
<evidence type="ECO:0000256" key="1">
    <source>
        <dbReference type="ARBA" id="ARBA00022737"/>
    </source>
</evidence>
<dbReference type="GO" id="GO:0006355">
    <property type="term" value="P:regulation of DNA-templated transcription"/>
    <property type="evidence" value="ECO:0007669"/>
    <property type="project" value="InterPro"/>
</dbReference>
<dbReference type="InterPro" id="IPR036650">
    <property type="entry name" value="CAT_RNA-bd_dom_sf"/>
</dbReference>
<dbReference type="InterPro" id="IPR036634">
    <property type="entry name" value="PRD_sf"/>
</dbReference>
<evidence type="ECO:0000259" key="2">
    <source>
        <dbReference type="PROSITE" id="PS51372"/>
    </source>
</evidence>
<dbReference type="PROSITE" id="PS51372">
    <property type="entry name" value="PRD_2"/>
    <property type="match status" value="2"/>
</dbReference>